<dbReference type="InterPro" id="IPR009057">
    <property type="entry name" value="Homeodomain-like_sf"/>
</dbReference>
<accession>A0ABT6S0U3</accession>
<evidence type="ECO:0000313" key="3">
    <source>
        <dbReference type="EMBL" id="MDI3390306.1"/>
    </source>
</evidence>
<dbReference type="Proteomes" id="UP001224661">
    <property type="component" value="Unassembled WGS sequence"/>
</dbReference>
<dbReference type="Pfam" id="PF00440">
    <property type="entry name" value="TetR_N"/>
    <property type="match status" value="1"/>
</dbReference>
<dbReference type="SUPFAM" id="SSF46689">
    <property type="entry name" value="Homeodomain-like"/>
    <property type="match status" value="1"/>
</dbReference>
<keyword evidence="4" id="KW-1185">Reference proteome</keyword>
<feature type="domain" description="HTH tetR-type" evidence="2">
    <location>
        <begin position="13"/>
        <end position="60"/>
    </location>
</feature>
<dbReference type="Gene3D" id="1.10.357.10">
    <property type="entry name" value="Tetracycline Repressor, domain 2"/>
    <property type="match status" value="1"/>
</dbReference>
<dbReference type="EMBL" id="JASCIR010000045">
    <property type="protein sequence ID" value="MDI3390306.1"/>
    <property type="molecule type" value="Genomic_DNA"/>
</dbReference>
<organism evidence="3 4">
    <name type="scientific">Streptomyces solicavernae</name>
    <dbReference type="NCBI Taxonomy" id="3043614"/>
    <lineage>
        <taxon>Bacteria</taxon>
        <taxon>Bacillati</taxon>
        <taxon>Actinomycetota</taxon>
        <taxon>Actinomycetes</taxon>
        <taxon>Kitasatosporales</taxon>
        <taxon>Streptomycetaceae</taxon>
        <taxon>Streptomyces</taxon>
    </lineage>
</organism>
<evidence type="ECO:0000256" key="1">
    <source>
        <dbReference type="ARBA" id="ARBA00023125"/>
    </source>
</evidence>
<comment type="caution">
    <text evidence="3">The sequence shown here is derived from an EMBL/GenBank/DDBJ whole genome shotgun (WGS) entry which is preliminary data.</text>
</comment>
<dbReference type="InterPro" id="IPR001647">
    <property type="entry name" value="HTH_TetR"/>
</dbReference>
<evidence type="ECO:0000259" key="2">
    <source>
        <dbReference type="Pfam" id="PF00440"/>
    </source>
</evidence>
<dbReference type="RefSeq" id="WP_282516787.1">
    <property type="nucleotide sequence ID" value="NZ_JASCIR010000045.1"/>
</dbReference>
<reference evidence="3 4" key="1">
    <citation type="submission" date="2023-05" db="EMBL/GenBank/DDBJ databases">
        <title>Draft genome sequence of Streptomyces sp. B-S-A8 isolated from a cave soil in Thailand.</title>
        <authorList>
            <person name="Chamroensaksri N."/>
            <person name="Muangham S."/>
        </authorList>
    </citation>
    <scope>NUCLEOTIDE SEQUENCE [LARGE SCALE GENOMIC DNA]</scope>
    <source>
        <strain evidence="3 4">B-S-A8</strain>
    </source>
</reference>
<evidence type="ECO:0000313" key="4">
    <source>
        <dbReference type="Proteomes" id="UP001224661"/>
    </source>
</evidence>
<gene>
    <name evidence="3" type="ORF">QIS99_29545</name>
</gene>
<protein>
    <submittedName>
        <fullName evidence="3">Helix-turn-helix domain-containing protein</fullName>
    </submittedName>
</protein>
<keyword evidence="1" id="KW-0238">DNA-binding</keyword>
<sequence length="215" mass="23299">MESSTSTSTRLQILLAAERLFATQGIDATSLRQVSSEARQRNTAAAKYHFQNKETLIRAIFEHRLDVIDARRGAMLKSAEAGERLGDPRELVEILVRPLAEQATSAGSYYVRFLHRVFDYVGRDVTALPELGGLEEAVAVGRLVTDRLPGLVQPLLRPRIRWAGQLIISALADLEGPQGAATAPESDPDAYVVALIDAVTGLLTAETTARPAGEP</sequence>
<proteinExistence type="predicted"/>
<name>A0ABT6S0U3_9ACTN</name>